<proteinExistence type="predicted"/>
<organism evidence="2 3">
    <name type="scientific">Beauveria bassiana</name>
    <name type="common">White muscardine disease fungus</name>
    <name type="synonym">Tritirachium shiotae</name>
    <dbReference type="NCBI Taxonomy" id="176275"/>
    <lineage>
        <taxon>Eukaryota</taxon>
        <taxon>Fungi</taxon>
        <taxon>Dikarya</taxon>
        <taxon>Ascomycota</taxon>
        <taxon>Pezizomycotina</taxon>
        <taxon>Sordariomycetes</taxon>
        <taxon>Hypocreomycetidae</taxon>
        <taxon>Hypocreales</taxon>
        <taxon>Cordycipitaceae</taxon>
        <taxon>Beauveria</taxon>
    </lineage>
</organism>
<feature type="transmembrane region" description="Helical" evidence="1">
    <location>
        <begin position="12"/>
        <end position="35"/>
    </location>
</feature>
<keyword evidence="1" id="KW-0472">Membrane</keyword>
<reference evidence="2 3" key="1">
    <citation type="submission" date="2016-07" db="EMBL/GenBank/DDBJ databases">
        <title>Comparative genomics of the entomopathogenic fungus Beauveria bassiana.</title>
        <authorList>
            <person name="Valero Jimenez C.A."/>
            <person name="Zwaan B.J."/>
            <person name="Van Kan J.A."/>
            <person name="Takken W."/>
            <person name="Debets A.J."/>
            <person name="Schoustra S.E."/>
            <person name="Koenraadt C.J."/>
        </authorList>
    </citation>
    <scope>NUCLEOTIDE SEQUENCE [LARGE SCALE GENOMIC DNA]</scope>
    <source>
        <strain evidence="2 3">ARSEF 8028</strain>
    </source>
</reference>
<gene>
    <name evidence="2" type="ORF">BB8028_0003g00370</name>
</gene>
<keyword evidence="1" id="KW-0812">Transmembrane</keyword>
<comment type="caution">
    <text evidence="2">The sequence shown here is derived from an EMBL/GenBank/DDBJ whole genome shotgun (WGS) entry which is preliminary data.</text>
</comment>
<accession>A0A2S7Y5H6</accession>
<dbReference type="Proteomes" id="UP000237441">
    <property type="component" value="Unassembled WGS sequence"/>
</dbReference>
<evidence type="ECO:0000313" key="2">
    <source>
        <dbReference type="EMBL" id="PQK11411.1"/>
    </source>
</evidence>
<name>A0A2S7Y5H6_BEABA</name>
<keyword evidence="1" id="KW-1133">Transmembrane helix</keyword>
<evidence type="ECO:0000256" key="1">
    <source>
        <dbReference type="SAM" id="Phobius"/>
    </source>
</evidence>
<protein>
    <submittedName>
        <fullName evidence="2">Uncharacterized protein</fullName>
    </submittedName>
</protein>
<dbReference type="EMBL" id="JRHA01000003">
    <property type="protein sequence ID" value="PQK11411.1"/>
    <property type="molecule type" value="Genomic_DNA"/>
</dbReference>
<sequence length="79" mass="9124">MQKTQDYKLSNYLAYFRLKQVAFFVAFFLTSVWPLSPRSSGLSSSSTSFSPFIPLLRLYISLRHYNISHNGCHQGVCRL</sequence>
<dbReference type="AlphaFoldDB" id="A0A2S7Y5H6"/>
<evidence type="ECO:0000313" key="3">
    <source>
        <dbReference type="Proteomes" id="UP000237441"/>
    </source>
</evidence>